<protein>
    <submittedName>
        <fullName evidence="2">AP endonuclease</fullName>
    </submittedName>
</protein>
<dbReference type="SUPFAM" id="SSF51658">
    <property type="entry name" value="Xylose isomerase-like"/>
    <property type="match status" value="1"/>
</dbReference>
<dbReference type="InterPro" id="IPR050312">
    <property type="entry name" value="IolE/XylAMocC-like"/>
</dbReference>
<feature type="domain" description="Xylose isomerase-like TIM barrel" evidence="1">
    <location>
        <begin position="27"/>
        <end position="270"/>
    </location>
</feature>
<dbReference type="PATRIC" id="fig|284581.3.peg.1059"/>
<comment type="caution">
    <text evidence="2">The sequence shown here is derived from an EMBL/GenBank/DDBJ whole genome shotgun (WGS) entry which is preliminary data.</text>
</comment>
<keyword evidence="2" id="KW-0540">Nuclease</keyword>
<gene>
    <name evidence="2" type="ORF">AMD01_03795</name>
</gene>
<organism evidence="2 3">
    <name type="scientific">Priestia koreensis</name>
    <dbReference type="NCBI Taxonomy" id="284581"/>
    <lineage>
        <taxon>Bacteria</taxon>
        <taxon>Bacillati</taxon>
        <taxon>Bacillota</taxon>
        <taxon>Bacilli</taxon>
        <taxon>Bacillales</taxon>
        <taxon>Bacillaceae</taxon>
        <taxon>Priestia</taxon>
    </lineage>
</organism>
<dbReference type="GO" id="GO:0004519">
    <property type="term" value="F:endonuclease activity"/>
    <property type="evidence" value="ECO:0007669"/>
    <property type="project" value="UniProtKB-KW"/>
</dbReference>
<dbReference type="InterPro" id="IPR013022">
    <property type="entry name" value="Xyl_isomerase-like_TIM-brl"/>
</dbReference>
<dbReference type="RefSeq" id="WP_053400040.1">
    <property type="nucleotide sequence ID" value="NZ_LILC01000002.1"/>
</dbReference>
<reference evidence="3" key="1">
    <citation type="submission" date="2015-08" db="EMBL/GenBank/DDBJ databases">
        <title>Fjat-14210 dsm16467.</title>
        <authorList>
            <person name="Liu B."/>
            <person name="Wang J."/>
            <person name="Zhu Y."/>
            <person name="Liu G."/>
            <person name="Chen Q."/>
            <person name="Chen Z."/>
            <person name="Lan J."/>
            <person name="Che J."/>
            <person name="Ge C."/>
            <person name="Shi H."/>
            <person name="Pan Z."/>
            <person name="Liu X."/>
        </authorList>
    </citation>
    <scope>NUCLEOTIDE SEQUENCE [LARGE SCALE GENOMIC DNA]</scope>
    <source>
        <strain evidence="3">DSM 16467</strain>
    </source>
</reference>
<dbReference type="Pfam" id="PF01261">
    <property type="entry name" value="AP_endonuc_2"/>
    <property type="match status" value="1"/>
</dbReference>
<name>A0A0M0LIQ4_9BACI</name>
<keyword evidence="2" id="KW-0255">Endonuclease</keyword>
<accession>A0A0M0LIQ4</accession>
<proteinExistence type="predicted"/>
<evidence type="ECO:0000313" key="3">
    <source>
        <dbReference type="Proteomes" id="UP000037558"/>
    </source>
</evidence>
<evidence type="ECO:0000259" key="1">
    <source>
        <dbReference type="Pfam" id="PF01261"/>
    </source>
</evidence>
<dbReference type="STRING" id="284581.AMD01_03795"/>
<dbReference type="InterPro" id="IPR036237">
    <property type="entry name" value="Xyl_isomerase-like_sf"/>
</dbReference>
<dbReference type="Proteomes" id="UP000037558">
    <property type="component" value="Unassembled WGS sequence"/>
</dbReference>
<keyword evidence="2" id="KW-0378">Hydrolase</keyword>
<dbReference type="PANTHER" id="PTHR12110">
    <property type="entry name" value="HYDROXYPYRUVATE ISOMERASE"/>
    <property type="match status" value="1"/>
</dbReference>
<dbReference type="Gene3D" id="3.20.20.150">
    <property type="entry name" value="Divalent-metal-dependent TIM barrel enzymes"/>
    <property type="match status" value="1"/>
</dbReference>
<keyword evidence="3" id="KW-1185">Reference proteome</keyword>
<evidence type="ECO:0000313" key="2">
    <source>
        <dbReference type="EMBL" id="KOO50866.1"/>
    </source>
</evidence>
<dbReference type="OrthoDB" id="256906at2"/>
<dbReference type="EMBL" id="LILC01000002">
    <property type="protein sequence ID" value="KOO50866.1"/>
    <property type="molecule type" value="Genomic_DNA"/>
</dbReference>
<dbReference type="PANTHER" id="PTHR12110:SF53">
    <property type="entry name" value="BLR5974 PROTEIN"/>
    <property type="match status" value="1"/>
</dbReference>
<sequence length="283" mass="31729">MKVSVSMYSLSSTIKKEKWSILDFCHFAHSIGLESVELLDFYWTDEQKERPEVMKCLDELGMTVCCYDVSNDFVKETQQERDVQIRKVKNAIDTAVALKTNVVRVFCGDVKDGISFEDGKSWIIEGLAESAVYAEQQGVILAIENHGLLAGKSDQVKEILTAVQSPNVKSTFDTGNFLLVEDEPLNGLRKLINQVGHVHFKDFRKKQPGEQNKGFTSITGQEWIGVVPGDGEVDVKGIIQELKKSGYDGWLSVEYEGFDDAKSSVKEAVSRLHHYVNEQEVKG</sequence>
<dbReference type="AlphaFoldDB" id="A0A0M0LIQ4"/>